<evidence type="ECO:0000259" key="3">
    <source>
        <dbReference type="PROSITE" id="PS50075"/>
    </source>
</evidence>
<dbReference type="Gene3D" id="3.30.559.10">
    <property type="entry name" value="Chloramphenicol acetyltransferase-like domain"/>
    <property type="match status" value="1"/>
</dbReference>
<dbReference type="PANTHER" id="PTHR45527:SF1">
    <property type="entry name" value="FATTY ACID SYNTHASE"/>
    <property type="match status" value="1"/>
</dbReference>
<protein>
    <submittedName>
        <fullName evidence="4">Amino acid adenylation domain-containing protein</fullName>
    </submittedName>
</protein>
<dbReference type="GO" id="GO:0031177">
    <property type="term" value="F:phosphopantetheine binding"/>
    <property type="evidence" value="ECO:0007669"/>
    <property type="project" value="InterPro"/>
</dbReference>
<dbReference type="Gene3D" id="3.30.300.30">
    <property type="match status" value="1"/>
</dbReference>
<dbReference type="Proteomes" id="UP000293398">
    <property type="component" value="Unassembled WGS sequence"/>
</dbReference>
<comment type="caution">
    <text evidence="4">The sequence shown here is derived from an EMBL/GenBank/DDBJ whole genome shotgun (WGS) entry which is preliminary data.</text>
</comment>
<keyword evidence="5" id="KW-1185">Reference proteome</keyword>
<dbReference type="SUPFAM" id="SSF52777">
    <property type="entry name" value="CoA-dependent acyltransferases"/>
    <property type="match status" value="2"/>
</dbReference>
<accession>A0A4Q7VS09</accession>
<dbReference type="Gene3D" id="1.10.1200.10">
    <property type="entry name" value="ACP-like"/>
    <property type="match status" value="1"/>
</dbReference>
<dbReference type="InterPro" id="IPR042099">
    <property type="entry name" value="ANL_N_sf"/>
</dbReference>
<dbReference type="RefSeq" id="WP_130303329.1">
    <property type="nucleotide sequence ID" value="NZ_SHKO01000001.1"/>
</dbReference>
<dbReference type="SMART" id="SM00823">
    <property type="entry name" value="PKS_PP"/>
    <property type="match status" value="1"/>
</dbReference>
<dbReference type="SUPFAM" id="SSF47336">
    <property type="entry name" value="ACP-like"/>
    <property type="match status" value="1"/>
</dbReference>
<dbReference type="Pfam" id="PF00668">
    <property type="entry name" value="Condensation"/>
    <property type="match status" value="1"/>
</dbReference>
<dbReference type="GO" id="GO:0003824">
    <property type="term" value="F:catalytic activity"/>
    <property type="evidence" value="ECO:0007669"/>
    <property type="project" value="InterPro"/>
</dbReference>
<dbReference type="Pfam" id="PF00501">
    <property type="entry name" value="AMP-binding"/>
    <property type="match status" value="1"/>
</dbReference>
<dbReference type="InterPro" id="IPR001242">
    <property type="entry name" value="Condensation_dom"/>
</dbReference>
<evidence type="ECO:0000256" key="1">
    <source>
        <dbReference type="ARBA" id="ARBA00022450"/>
    </source>
</evidence>
<dbReference type="AlphaFoldDB" id="A0A4Q7VS09"/>
<dbReference type="CDD" id="cd05930">
    <property type="entry name" value="A_NRPS"/>
    <property type="match status" value="1"/>
</dbReference>
<reference evidence="4 5" key="1">
    <citation type="submission" date="2019-02" db="EMBL/GenBank/DDBJ databases">
        <title>Genomic Encyclopedia of Type Strains, Phase IV (KMG-IV): sequencing the most valuable type-strain genomes for metagenomic binning, comparative biology and taxonomic classification.</title>
        <authorList>
            <person name="Goeker M."/>
        </authorList>
    </citation>
    <scope>NUCLEOTIDE SEQUENCE [LARGE SCALE GENOMIC DNA]</scope>
    <source>
        <strain evidence="4 5">DSM 23814</strain>
    </source>
</reference>
<dbReference type="InterPro" id="IPR023213">
    <property type="entry name" value="CAT-like_dom_sf"/>
</dbReference>
<keyword evidence="2" id="KW-0597">Phosphoprotein</keyword>
<dbReference type="Gene3D" id="3.40.50.12780">
    <property type="entry name" value="N-terminal domain of ligase-like"/>
    <property type="match status" value="1"/>
</dbReference>
<name>A0A4Q7VS09_9BURK</name>
<dbReference type="GO" id="GO:0005737">
    <property type="term" value="C:cytoplasm"/>
    <property type="evidence" value="ECO:0007669"/>
    <property type="project" value="TreeGrafter"/>
</dbReference>
<dbReference type="InterPro" id="IPR009081">
    <property type="entry name" value="PP-bd_ACP"/>
</dbReference>
<dbReference type="SUPFAM" id="SSF56801">
    <property type="entry name" value="Acetyl-CoA synthetase-like"/>
    <property type="match status" value="1"/>
</dbReference>
<dbReference type="InterPro" id="IPR036736">
    <property type="entry name" value="ACP-like_sf"/>
</dbReference>
<dbReference type="GO" id="GO:0043041">
    <property type="term" value="P:amino acid activation for nonribosomal peptide biosynthetic process"/>
    <property type="evidence" value="ECO:0007669"/>
    <property type="project" value="TreeGrafter"/>
</dbReference>
<evidence type="ECO:0000313" key="5">
    <source>
        <dbReference type="Proteomes" id="UP000293398"/>
    </source>
</evidence>
<dbReference type="Gene3D" id="3.30.559.30">
    <property type="entry name" value="Nonribosomal peptide synthetase, condensation domain"/>
    <property type="match status" value="1"/>
</dbReference>
<dbReference type="EMBL" id="SHKO01000001">
    <property type="protein sequence ID" value="RZT99027.1"/>
    <property type="molecule type" value="Genomic_DNA"/>
</dbReference>
<gene>
    <name evidence="4" type="ORF">EV681_0808</name>
</gene>
<evidence type="ECO:0000256" key="2">
    <source>
        <dbReference type="ARBA" id="ARBA00022553"/>
    </source>
</evidence>
<sequence length="1044" mass="117218">MRCDTNSQDRIKTFAFTRQQSRFWFEHQRMEGKDNNVIFWGVQFKETVDRERLSRIVQEAFYRHQILLTRIYLNDVYQPEFRQTLSGKIDIPWFEQDKFVYPITLENLPATIGGSFNLIDERPWRIAGISTSDGDYLFFVFHHIICDETSARIITREIDAAYFQQSCLANETSPSFQIDDFSRCAAAVEEEQSQQIKEGGIDFWLNELKNVPTVLNLPCEPDLSAESTCSLHRSAIQCSAEQTESLQAFCNKYKLTVPMVLSGIFSAVLSRYIDDKTVIIGVPVSTRNQIDTLDAIGPFLNIIPLLCEVNEDKSFIELCESVKSRLIHGLDFSAIPFDEIVKKLPHEKLVNRHPIFQATVSYHDLSVLGHGSLSACTEVETWSSSISCDISLTCENRSNGLTLFLDGDLERFSPAFLNRLIEQVHVALSLCLSDPVCCLNTISYLPSKQEDELIHVLSGKERQQDTCPIMPAIAARLNEHPQKLAFSGQLQLTYQQLFHQAAIISATLLQHEVLPGDFVLVVMDDKTHPVAEVLGIMLAGAAWVPVHYAWPKKQIEQVTQKTNAKFSLGLSLSIPNVKSISEIYNTNLEKTDYVDVLPDSPIYAISTSGTTGEPKIAAIPYKGICNRFSWMTSMFGDEAPVTLKTTPYIFDSSVWQILWPLTRGGKCVLPAKTEIFDPFALAALIEREKITVIDFVPSVLNRLLPEMENSTEIKRKLQVLRWIIIGAERLPLATAIRIRNLLPQAKIINSYGPTEASIGCVFQPIDQHIQGNKVPIGSPIPNVQVAVLDKLGGLAPRGSIGELLLMGECVGIGYVGTEDQRGFISVRIPGFSHGAAYRTGDMVRWNESGQLEYITRLDRQVKLRGVRLELGAIEYELDRCPQVAGSHLQILQLPDGKETLVAFVKTFEADSFDNGSLLEMLKRSLIKAFIPEHFIAVLEFPINSSGKIDEKALSELFFNQWSALQSKKNAFEVSSVESIWSRLLSLSDPIEHDLNFFDAGGHSLLMLDLQRELNSQFHVQVSIVDLFNHPTIADQEKLVATTPI</sequence>
<dbReference type="InterPro" id="IPR000873">
    <property type="entry name" value="AMP-dep_synth/lig_dom"/>
</dbReference>
<evidence type="ECO:0000313" key="4">
    <source>
        <dbReference type="EMBL" id="RZT99027.1"/>
    </source>
</evidence>
<keyword evidence="1" id="KW-0596">Phosphopantetheine</keyword>
<feature type="domain" description="Carrier" evidence="3">
    <location>
        <begin position="967"/>
        <end position="1043"/>
    </location>
</feature>
<dbReference type="InterPro" id="IPR020806">
    <property type="entry name" value="PKS_PP-bd"/>
</dbReference>
<dbReference type="PANTHER" id="PTHR45527">
    <property type="entry name" value="NONRIBOSOMAL PEPTIDE SYNTHETASE"/>
    <property type="match status" value="1"/>
</dbReference>
<dbReference type="InterPro" id="IPR045851">
    <property type="entry name" value="AMP-bd_C_sf"/>
</dbReference>
<dbReference type="OrthoDB" id="8826085at2"/>
<proteinExistence type="predicted"/>
<dbReference type="GO" id="GO:0044550">
    <property type="term" value="P:secondary metabolite biosynthetic process"/>
    <property type="evidence" value="ECO:0007669"/>
    <property type="project" value="TreeGrafter"/>
</dbReference>
<dbReference type="Pfam" id="PF00550">
    <property type="entry name" value="PP-binding"/>
    <property type="match status" value="1"/>
</dbReference>
<dbReference type="PROSITE" id="PS50075">
    <property type="entry name" value="CARRIER"/>
    <property type="match status" value="1"/>
</dbReference>
<organism evidence="4 5">
    <name type="scientific">Advenella incenata</name>
    <dbReference type="NCBI Taxonomy" id="267800"/>
    <lineage>
        <taxon>Bacteria</taxon>
        <taxon>Pseudomonadati</taxon>
        <taxon>Pseudomonadota</taxon>
        <taxon>Betaproteobacteria</taxon>
        <taxon>Burkholderiales</taxon>
        <taxon>Alcaligenaceae</taxon>
    </lineage>
</organism>